<dbReference type="RefSeq" id="WP_380855661.1">
    <property type="nucleotide sequence ID" value="NZ_JBHSKM010000016.1"/>
</dbReference>
<dbReference type="PROSITE" id="PS50075">
    <property type="entry name" value="CARRIER"/>
    <property type="match status" value="1"/>
</dbReference>
<protein>
    <submittedName>
        <fullName evidence="2">Acyl carrier protein</fullName>
    </submittedName>
</protein>
<accession>A0ABW0CNS0</accession>
<keyword evidence="3" id="KW-1185">Reference proteome</keyword>
<name>A0ABW0CNS0_STRCD</name>
<reference evidence="3" key="1">
    <citation type="journal article" date="2019" name="Int. J. Syst. Evol. Microbiol.">
        <title>The Global Catalogue of Microorganisms (GCM) 10K type strain sequencing project: providing services to taxonomists for standard genome sequencing and annotation.</title>
        <authorList>
            <consortium name="The Broad Institute Genomics Platform"/>
            <consortium name="The Broad Institute Genome Sequencing Center for Infectious Disease"/>
            <person name="Wu L."/>
            <person name="Ma J."/>
        </authorList>
    </citation>
    <scope>NUCLEOTIDE SEQUENCE [LARGE SCALE GENOMIC DNA]</scope>
    <source>
        <strain evidence="3">KCTC 42586</strain>
    </source>
</reference>
<evidence type="ECO:0000259" key="1">
    <source>
        <dbReference type="PROSITE" id="PS50075"/>
    </source>
</evidence>
<dbReference type="Gene3D" id="1.10.1200.10">
    <property type="entry name" value="ACP-like"/>
    <property type="match status" value="1"/>
</dbReference>
<evidence type="ECO:0000313" key="2">
    <source>
        <dbReference type="EMBL" id="MFC5216516.1"/>
    </source>
</evidence>
<evidence type="ECO:0000313" key="3">
    <source>
        <dbReference type="Proteomes" id="UP001596263"/>
    </source>
</evidence>
<feature type="domain" description="Carrier" evidence="1">
    <location>
        <begin position="2"/>
        <end position="83"/>
    </location>
</feature>
<dbReference type="Pfam" id="PF00550">
    <property type="entry name" value="PP-binding"/>
    <property type="match status" value="1"/>
</dbReference>
<dbReference type="InterPro" id="IPR036736">
    <property type="entry name" value="ACP-like_sf"/>
</dbReference>
<comment type="caution">
    <text evidence="2">The sequence shown here is derived from an EMBL/GenBank/DDBJ whole genome shotgun (WGS) entry which is preliminary data.</text>
</comment>
<organism evidence="2 3">
    <name type="scientific">Streptomyces coerulescens</name>
    <dbReference type="NCBI Taxonomy" id="29304"/>
    <lineage>
        <taxon>Bacteria</taxon>
        <taxon>Bacillati</taxon>
        <taxon>Actinomycetota</taxon>
        <taxon>Actinomycetes</taxon>
        <taxon>Kitasatosporales</taxon>
        <taxon>Streptomycetaceae</taxon>
        <taxon>Streptomyces</taxon>
    </lineage>
</organism>
<proteinExistence type="predicted"/>
<sequence length="89" mass="9726">MSDRIFTLDDLRRILLESAGTEEGVDLYGDIEDSDFEVLGYESLALLETGGRIEREFGVSLDDVNLSDITTPRAFVAAVNELLSADVAV</sequence>
<dbReference type="InterPro" id="IPR009081">
    <property type="entry name" value="PP-bd_ACP"/>
</dbReference>
<dbReference type="EMBL" id="JBHSKM010000016">
    <property type="protein sequence ID" value="MFC5216516.1"/>
    <property type="molecule type" value="Genomic_DNA"/>
</dbReference>
<dbReference type="SUPFAM" id="SSF47336">
    <property type="entry name" value="ACP-like"/>
    <property type="match status" value="1"/>
</dbReference>
<gene>
    <name evidence="2" type="ORF">ACFPQ9_21975</name>
</gene>
<dbReference type="Proteomes" id="UP001596263">
    <property type="component" value="Unassembled WGS sequence"/>
</dbReference>